<dbReference type="PANTHER" id="PTHR30173">
    <property type="entry name" value="SIGMA 19 FACTOR"/>
    <property type="match status" value="1"/>
</dbReference>
<dbReference type="NCBIfam" id="TIGR02937">
    <property type="entry name" value="sigma70-ECF"/>
    <property type="match status" value="1"/>
</dbReference>
<keyword evidence="11" id="KW-1185">Reference proteome</keyword>
<keyword evidence="5" id="KW-0238">DNA-binding</keyword>
<dbReference type="Pfam" id="PF04542">
    <property type="entry name" value="Sigma70_r2"/>
    <property type="match status" value="1"/>
</dbReference>
<proteinExistence type="inferred from homology"/>
<dbReference type="Pfam" id="PF12680">
    <property type="entry name" value="SnoaL_2"/>
    <property type="match status" value="1"/>
</dbReference>
<evidence type="ECO:0000313" key="11">
    <source>
        <dbReference type="Proteomes" id="UP001595767"/>
    </source>
</evidence>
<protein>
    <submittedName>
        <fullName evidence="10">RNA polymerase sigma factor SigJ</fullName>
    </submittedName>
</protein>
<evidence type="ECO:0000256" key="3">
    <source>
        <dbReference type="ARBA" id="ARBA00023015"/>
    </source>
</evidence>
<comment type="caution">
    <text evidence="10">The sequence shown here is derived from an EMBL/GenBank/DDBJ whole genome shotgun (WGS) entry which is preliminary data.</text>
</comment>
<dbReference type="Gene3D" id="1.10.1740.10">
    <property type="match status" value="1"/>
</dbReference>
<evidence type="ECO:0000256" key="1">
    <source>
        <dbReference type="ARBA" id="ARBA00010641"/>
    </source>
</evidence>
<evidence type="ECO:0000259" key="8">
    <source>
        <dbReference type="Pfam" id="PF08281"/>
    </source>
</evidence>
<dbReference type="SUPFAM" id="SSF88659">
    <property type="entry name" value="Sigma3 and sigma4 domains of RNA polymerase sigma factors"/>
    <property type="match status" value="1"/>
</dbReference>
<dbReference type="NCBIfam" id="NF007214">
    <property type="entry name" value="PRK09636.1"/>
    <property type="match status" value="1"/>
</dbReference>
<evidence type="ECO:0000259" key="9">
    <source>
        <dbReference type="Pfam" id="PF12680"/>
    </source>
</evidence>
<keyword evidence="3" id="KW-0805">Transcription regulation</keyword>
<accession>A0ABV8L143</accession>
<dbReference type="InterPro" id="IPR036388">
    <property type="entry name" value="WH-like_DNA-bd_sf"/>
</dbReference>
<dbReference type="Pfam" id="PF08281">
    <property type="entry name" value="Sigma70_r4_2"/>
    <property type="match status" value="1"/>
</dbReference>
<dbReference type="InterPro" id="IPR013325">
    <property type="entry name" value="RNA_pol_sigma_r2"/>
</dbReference>
<evidence type="ECO:0000256" key="6">
    <source>
        <dbReference type="ARBA" id="ARBA00023163"/>
    </source>
</evidence>
<dbReference type="InterPro" id="IPR032710">
    <property type="entry name" value="NTF2-like_dom_sf"/>
</dbReference>
<dbReference type="InterPro" id="IPR007627">
    <property type="entry name" value="RNA_pol_sigma70_r2"/>
</dbReference>
<evidence type="ECO:0000259" key="7">
    <source>
        <dbReference type="Pfam" id="PF04542"/>
    </source>
</evidence>
<keyword evidence="6" id="KW-0804">Transcription</keyword>
<feature type="domain" description="SnoaL-like" evidence="9">
    <location>
        <begin position="178"/>
        <end position="266"/>
    </location>
</feature>
<dbReference type="InterPro" id="IPR037401">
    <property type="entry name" value="SnoaL-like"/>
</dbReference>
<keyword evidence="4" id="KW-0731">Sigma factor</keyword>
<dbReference type="InterPro" id="IPR052704">
    <property type="entry name" value="ECF_Sigma-70_Domain"/>
</dbReference>
<dbReference type="SUPFAM" id="SSF54427">
    <property type="entry name" value="NTF2-like"/>
    <property type="match status" value="1"/>
</dbReference>
<evidence type="ECO:0000256" key="4">
    <source>
        <dbReference type="ARBA" id="ARBA00023082"/>
    </source>
</evidence>
<dbReference type="EMBL" id="JBHSBA010000003">
    <property type="protein sequence ID" value="MFC4124562.1"/>
    <property type="molecule type" value="Genomic_DNA"/>
</dbReference>
<dbReference type="SUPFAM" id="SSF88946">
    <property type="entry name" value="Sigma2 domain of RNA polymerase sigma factors"/>
    <property type="match status" value="1"/>
</dbReference>
<comment type="similarity">
    <text evidence="1">Belongs to the sigma-70 factor family. ECF subfamily.</text>
</comment>
<evidence type="ECO:0000313" key="10">
    <source>
        <dbReference type="EMBL" id="MFC4124562.1"/>
    </source>
</evidence>
<dbReference type="Proteomes" id="UP001595767">
    <property type="component" value="Unassembled WGS sequence"/>
</dbReference>
<name>A0ABV8L143_9NOCA</name>
<dbReference type="PANTHER" id="PTHR30173:SF36">
    <property type="entry name" value="ECF RNA POLYMERASE SIGMA FACTOR SIGJ"/>
    <property type="match status" value="1"/>
</dbReference>
<dbReference type="InterPro" id="IPR013324">
    <property type="entry name" value="RNA_pol_sigma_r3/r4-like"/>
</dbReference>
<dbReference type="RefSeq" id="WP_378546847.1">
    <property type="nucleotide sequence ID" value="NZ_JBHSBA010000003.1"/>
</dbReference>
<organism evidence="10 11">
    <name type="scientific">Nocardia rhizosphaerae</name>
    <dbReference type="NCBI Taxonomy" id="1691571"/>
    <lineage>
        <taxon>Bacteria</taxon>
        <taxon>Bacillati</taxon>
        <taxon>Actinomycetota</taxon>
        <taxon>Actinomycetes</taxon>
        <taxon>Mycobacteriales</taxon>
        <taxon>Nocardiaceae</taxon>
        <taxon>Nocardia</taxon>
    </lineage>
</organism>
<gene>
    <name evidence="10" type="primary">sigJ</name>
    <name evidence="10" type="ORF">ACFOW8_06460</name>
</gene>
<evidence type="ECO:0000256" key="5">
    <source>
        <dbReference type="ARBA" id="ARBA00023125"/>
    </source>
</evidence>
<dbReference type="Gene3D" id="3.10.450.50">
    <property type="match status" value="1"/>
</dbReference>
<feature type="domain" description="RNA polymerase sigma factor 70 region 4 type 2" evidence="8">
    <location>
        <begin position="112"/>
        <end position="161"/>
    </location>
</feature>
<reference evidence="11" key="1">
    <citation type="journal article" date="2019" name="Int. J. Syst. Evol. Microbiol.">
        <title>The Global Catalogue of Microorganisms (GCM) 10K type strain sequencing project: providing services to taxonomists for standard genome sequencing and annotation.</title>
        <authorList>
            <consortium name="The Broad Institute Genomics Platform"/>
            <consortium name="The Broad Institute Genome Sequencing Center for Infectious Disease"/>
            <person name="Wu L."/>
            <person name="Ma J."/>
        </authorList>
    </citation>
    <scope>NUCLEOTIDE SEQUENCE [LARGE SCALE GENOMIC DNA]</scope>
    <source>
        <strain evidence="11">CGMCC 4.7204</strain>
    </source>
</reference>
<sequence length="297" mass="32043">MVSPLLADLFESHRTHLLSVAYRLTGSVGDAEDAVQESWLRLAGVHQSEIDDLRAWLTTVVSRICLDHLRSAAVRRETYVGQWLPEPIVTAPSRTPDPLDVVVRNQDSRMAAMVVLDALTPQQRVAMVLHDSLDVPFDEIAAIIGVSADAARQLAVRARKATAKAPAPVADDVHDQAVRRFLAALATGDVAAVAAALHPDATFTGDSGGTTRTAVNVVVGVEKMARLVVGLWRKYLEDTGLELETAMVNGQTGLVLTDPNSPFGRPARVIGFAVRDEKVWAAYDFANIAKLSGARKR</sequence>
<dbReference type="Gene3D" id="1.10.10.10">
    <property type="entry name" value="Winged helix-like DNA-binding domain superfamily/Winged helix DNA-binding domain"/>
    <property type="match status" value="1"/>
</dbReference>
<dbReference type="InterPro" id="IPR014284">
    <property type="entry name" value="RNA_pol_sigma-70_dom"/>
</dbReference>
<dbReference type="InterPro" id="IPR013249">
    <property type="entry name" value="RNA_pol_sigma70_r4_t2"/>
</dbReference>
<evidence type="ECO:0000256" key="2">
    <source>
        <dbReference type="ARBA" id="ARBA00011344"/>
    </source>
</evidence>
<comment type="subunit">
    <text evidence="2">Interacts transiently with the RNA polymerase catalytic core formed by RpoA, RpoB, RpoC and RpoZ (2 alpha, 1 beta, 1 beta' and 1 omega subunit) to form the RNA polymerase holoenzyme that can initiate transcription.</text>
</comment>
<feature type="domain" description="RNA polymerase sigma-70 region 2" evidence="7">
    <location>
        <begin position="9"/>
        <end position="73"/>
    </location>
</feature>